<dbReference type="NCBIfam" id="NF003806">
    <property type="entry name" value="PRK05395.1-3"/>
    <property type="match status" value="1"/>
</dbReference>
<dbReference type="PANTHER" id="PTHR21272">
    <property type="entry name" value="CATABOLIC 3-DEHYDROQUINASE"/>
    <property type="match status" value="1"/>
</dbReference>
<dbReference type="PIRSF" id="PIRSF001399">
    <property type="entry name" value="DHquinase_II"/>
    <property type="match status" value="1"/>
</dbReference>
<dbReference type="InterPro" id="IPR036441">
    <property type="entry name" value="DHquinase_II_sf"/>
</dbReference>
<dbReference type="Gene3D" id="3.40.50.9100">
    <property type="entry name" value="Dehydroquinase, class II"/>
    <property type="match status" value="1"/>
</dbReference>
<organism evidence="4">
    <name type="scientific">freshwater metagenome</name>
    <dbReference type="NCBI Taxonomy" id="449393"/>
    <lineage>
        <taxon>unclassified sequences</taxon>
        <taxon>metagenomes</taxon>
        <taxon>ecological metagenomes</taxon>
    </lineage>
</organism>
<dbReference type="InterPro" id="IPR018509">
    <property type="entry name" value="DHquinase_II_CS"/>
</dbReference>
<dbReference type="EMBL" id="CAFBPM010000017">
    <property type="protein sequence ID" value="CAB5029402.1"/>
    <property type="molecule type" value="Genomic_DNA"/>
</dbReference>
<dbReference type="InterPro" id="IPR001874">
    <property type="entry name" value="DHquinase_II"/>
</dbReference>
<evidence type="ECO:0000313" key="5">
    <source>
        <dbReference type="EMBL" id="CAB5029402.1"/>
    </source>
</evidence>
<dbReference type="NCBIfam" id="NF003805">
    <property type="entry name" value="PRK05395.1-2"/>
    <property type="match status" value="1"/>
</dbReference>
<dbReference type="EC" id="4.2.1.10" evidence="1"/>
<dbReference type="EMBL" id="CAFBLT010000003">
    <property type="protein sequence ID" value="CAB4883455.1"/>
    <property type="molecule type" value="Genomic_DNA"/>
</dbReference>
<evidence type="ECO:0000256" key="2">
    <source>
        <dbReference type="ARBA" id="ARBA00023239"/>
    </source>
</evidence>
<gene>
    <name evidence="3" type="ORF">UFOPK3164_00819</name>
    <name evidence="4" type="ORF">UFOPK3427_01763</name>
    <name evidence="5" type="ORF">UFOPK4112_01481</name>
</gene>
<dbReference type="CDD" id="cd00466">
    <property type="entry name" value="DHQase_II"/>
    <property type="match status" value="1"/>
</dbReference>
<proteinExistence type="inferred from homology"/>
<dbReference type="PANTHER" id="PTHR21272:SF3">
    <property type="entry name" value="CATABOLIC 3-DEHYDROQUINASE"/>
    <property type="match status" value="1"/>
</dbReference>
<keyword evidence="2" id="KW-0456">Lyase</keyword>
<dbReference type="NCBIfam" id="TIGR01088">
    <property type="entry name" value="aroQ"/>
    <property type="match status" value="1"/>
</dbReference>
<dbReference type="HAMAP" id="MF_00169">
    <property type="entry name" value="AroQ"/>
    <property type="match status" value="1"/>
</dbReference>
<dbReference type="EMBL" id="CAFABE010000031">
    <property type="protein sequence ID" value="CAB4826865.1"/>
    <property type="molecule type" value="Genomic_DNA"/>
</dbReference>
<evidence type="ECO:0000256" key="1">
    <source>
        <dbReference type="ARBA" id="ARBA00012060"/>
    </source>
</evidence>
<dbReference type="AlphaFoldDB" id="A0A6J7EQQ9"/>
<dbReference type="Pfam" id="PF01220">
    <property type="entry name" value="DHquinase_II"/>
    <property type="match status" value="1"/>
</dbReference>
<dbReference type="SUPFAM" id="SSF52304">
    <property type="entry name" value="Type II 3-dehydroquinate dehydratase"/>
    <property type="match status" value="1"/>
</dbReference>
<protein>
    <recommendedName>
        <fullName evidence="1">3-dehydroquinate dehydratase</fullName>
        <ecNumber evidence="1">4.2.1.10</ecNumber>
    </recommendedName>
</protein>
<dbReference type="GO" id="GO:0019631">
    <property type="term" value="P:quinate catabolic process"/>
    <property type="evidence" value="ECO:0007669"/>
    <property type="project" value="TreeGrafter"/>
</dbReference>
<dbReference type="PROSITE" id="PS01029">
    <property type="entry name" value="DEHYDROQUINASE_II"/>
    <property type="match status" value="1"/>
</dbReference>
<name>A0A6J7EQQ9_9ZZZZ</name>
<accession>A0A6J7EQQ9</accession>
<evidence type="ECO:0000313" key="4">
    <source>
        <dbReference type="EMBL" id="CAB4883455.1"/>
    </source>
</evidence>
<dbReference type="GO" id="GO:0003855">
    <property type="term" value="F:3-dehydroquinate dehydratase activity"/>
    <property type="evidence" value="ECO:0007669"/>
    <property type="project" value="UniProtKB-EC"/>
</dbReference>
<dbReference type="NCBIfam" id="NF003807">
    <property type="entry name" value="PRK05395.1-4"/>
    <property type="match status" value="1"/>
</dbReference>
<reference evidence="4" key="1">
    <citation type="submission" date="2020-05" db="EMBL/GenBank/DDBJ databases">
        <authorList>
            <person name="Chiriac C."/>
            <person name="Salcher M."/>
            <person name="Ghai R."/>
            <person name="Kavagutti S V."/>
        </authorList>
    </citation>
    <scope>NUCLEOTIDE SEQUENCE</scope>
</reference>
<evidence type="ECO:0000313" key="3">
    <source>
        <dbReference type="EMBL" id="CAB4826865.1"/>
    </source>
</evidence>
<sequence length="150" mass="15891">MSESATEILLLSGPNLNLLGAREPEIYGTETLENHVETAKNAAARHGLSLHHEQSNHEGELIEFIHQATGKSAAIVINAGALTHTSWAIHDALKSFSGPVIEVHLSNPGAREEFRHLSVIAPVADGTISGFGNLGYELAIEAVASLLGRS</sequence>